<feature type="binding site" evidence="5">
    <location>
        <position position="362"/>
    </location>
    <ligand>
        <name>substrate</name>
    </ligand>
</feature>
<feature type="binding site" evidence="5">
    <location>
        <position position="248"/>
    </location>
    <ligand>
        <name>pyridoxal 5'-phosphate</name>
        <dbReference type="ChEBI" id="CHEBI:597326"/>
    </ligand>
</feature>
<evidence type="ECO:0000256" key="2">
    <source>
        <dbReference type="ARBA" id="ARBA00022793"/>
    </source>
</evidence>
<feature type="binding site" evidence="5">
    <location>
        <position position="293"/>
    </location>
    <ligand>
        <name>substrate</name>
    </ligand>
</feature>
<name>A0ABR8SWV2_9BACL</name>
<dbReference type="SUPFAM" id="SSF51419">
    <property type="entry name" value="PLP-binding barrel"/>
    <property type="match status" value="1"/>
</dbReference>
<comment type="cofactor">
    <cofactor evidence="1 5 7">
        <name>pyridoxal 5'-phosphate</name>
        <dbReference type="ChEBI" id="CHEBI:597326"/>
    </cofactor>
</comment>
<evidence type="ECO:0000313" key="10">
    <source>
        <dbReference type="Proteomes" id="UP000608071"/>
    </source>
</evidence>
<feature type="binding site" evidence="5">
    <location>
        <position position="334"/>
    </location>
    <ligand>
        <name>substrate</name>
    </ligand>
</feature>
<comment type="catalytic activity">
    <reaction evidence="5 7">
        <text>meso-2,6-diaminopimelate + H(+) = L-lysine + CO2</text>
        <dbReference type="Rhea" id="RHEA:15101"/>
        <dbReference type="ChEBI" id="CHEBI:15378"/>
        <dbReference type="ChEBI" id="CHEBI:16526"/>
        <dbReference type="ChEBI" id="CHEBI:32551"/>
        <dbReference type="ChEBI" id="CHEBI:57791"/>
        <dbReference type="EC" id="4.1.1.20"/>
    </reaction>
</comment>
<dbReference type="InterPro" id="IPR009006">
    <property type="entry name" value="Ala_racemase/Decarboxylase_C"/>
</dbReference>
<feature type="binding site" evidence="5">
    <location>
        <position position="390"/>
    </location>
    <ligand>
        <name>pyridoxal 5'-phosphate</name>
        <dbReference type="ChEBI" id="CHEBI:597326"/>
    </ligand>
</feature>
<comment type="pathway">
    <text evidence="5 7">Amino-acid biosynthesis; L-lysine biosynthesis via DAP pathway; L-lysine from DL-2,6-diaminopimelate: step 1/1.</text>
</comment>
<dbReference type="RefSeq" id="WP_191799200.1">
    <property type="nucleotide sequence ID" value="NZ_JACSQL010000002.1"/>
</dbReference>
<accession>A0ABR8SWV2</accession>
<protein>
    <recommendedName>
        <fullName evidence="5 6">Diaminopimelate decarboxylase</fullName>
        <shortName evidence="5">DAP decarboxylase</shortName>
        <shortName evidence="5">DAPDC</shortName>
        <ecNumber evidence="5 6">4.1.1.20</ecNumber>
    </recommendedName>
</protein>
<comment type="subunit">
    <text evidence="5">Homodimer.</text>
</comment>
<dbReference type="Proteomes" id="UP000608071">
    <property type="component" value="Unassembled WGS sequence"/>
</dbReference>
<dbReference type="EMBL" id="JACSQL010000002">
    <property type="protein sequence ID" value="MBD7967990.1"/>
    <property type="molecule type" value="Genomic_DNA"/>
</dbReference>
<evidence type="ECO:0000313" key="9">
    <source>
        <dbReference type="EMBL" id="MBD7967990.1"/>
    </source>
</evidence>
<dbReference type="CDD" id="cd06828">
    <property type="entry name" value="PLPDE_III_DapDC"/>
    <property type="match status" value="1"/>
</dbReference>
<dbReference type="GO" id="GO:0008836">
    <property type="term" value="F:diaminopimelate decarboxylase activity"/>
    <property type="evidence" value="ECO:0007669"/>
    <property type="project" value="UniProtKB-EC"/>
</dbReference>
<dbReference type="InterPro" id="IPR029066">
    <property type="entry name" value="PLP-binding_barrel"/>
</dbReference>
<evidence type="ECO:0000259" key="8">
    <source>
        <dbReference type="Pfam" id="PF02784"/>
    </source>
</evidence>
<comment type="function">
    <text evidence="5">Specifically catalyzes the decarboxylation of meso-diaminopimelate (meso-DAP) to L-lysine.</text>
</comment>
<evidence type="ECO:0000256" key="4">
    <source>
        <dbReference type="ARBA" id="ARBA00023239"/>
    </source>
</evidence>
<organism evidence="9 10">
    <name type="scientific">Paenibacillus gallinarum</name>
    <dbReference type="NCBI Taxonomy" id="2762232"/>
    <lineage>
        <taxon>Bacteria</taxon>
        <taxon>Bacillati</taxon>
        <taxon>Bacillota</taxon>
        <taxon>Bacilli</taxon>
        <taxon>Bacillales</taxon>
        <taxon>Paenibacillaceae</taxon>
        <taxon>Paenibacillus</taxon>
    </lineage>
</organism>
<dbReference type="HAMAP" id="MF_02120">
    <property type="entry name" value="LysA"/>
    <property type="match status" value="1"/>
</dbReference>
<gene>
    <name evidence="5 9" type="primary">lysA</name>
    <name evidence="9" type="ORF">H9647_07935</name>
</gene>
<feature type="domain" description="Orn/DAP/Arg decarboxylase 2 N-terminal" evidence="8">
    <location>
        <begin position="41"/>
        <end position="296"/>
    </location>
</feature>
<dbReference type="InterPro" id="IPR022644">
    <property type="entry name" value="De-COase2_N"/>
</dbReference>
<evidence type="ECO:0000256" key="3">
    <source>
        <dbReference type="ARBA" id="ARBA00022898"/>
    </source>
</evidence>
<dbReference type="Gene3D" id="2.40.37.10">
    <property type="entry name" value="Lyase, Ornithine Decarboxylase, Chain A, domain 1"/>
    <property type="match status" value="1"/>
</dbReference>
<feature type="modified residue" description="N6-(pyridoxal phosphate)lysine" evidence="5">
    <location>
        <position position="66"/>
    </location>
</feature>
<dbReference type="NCBIfam" id="TIGR01048">
    <property type="entry name" value="lysA"/>
    <property type="match status" value="1"/>
</dbReference>
<dbReference type="PRINTS" id="PR01179">
    <property type="entry name" value="ODADCRBXLASE"/>
</dbReference>
<dbReference type="EC" id="4.1.1.20" evidence="5 6"/>
<keyword evidence="4 5" id="KW-0456">Lyase</keyword>
<dbReference type="Gene3D" id="3.20.20.10">
    <property type="entry name" value="Alanine racemase"/>
    <property type="match status" value="1"/>
</dbReference>
<evidence type="ECO:0000256" key="7">
    <source>
        <dbReference type="RuleBase" id="RU003738"/>
    </source>
</evidence>
<dbReference type="PRINTS" id="PR01181">
    <property type="entry name" value="DAPDCRBXLASE"/>
</dbReference>
<keyword evidence="10" id="KW-1185">Reference proteome</keyword>
<keyword evidence="5" id="KW-0028">Amino-acid biosynthesis</keyword>
<proteinExistence type="inferred from homology"/>
<keyword evidence="2 5" id="KW-0210">Decarboxylase</keyword>
<dbReference type="InterPro" id="IPR002986">
    <property type="entry name" value="DAP_deCOOHase_LysA"/>
</dbReference>
<dbReference type="SUPFAM" id="SSF50621">
    <property type="entry name" value="Alanine racemase C-terminal domain-like"/>
    <property type="match status" value="1"/>
</dbReference>
<keyword evidence="5 7" id="KW-0457">Lysine biosynthesis</keyword>
<evidence type="ECO:0000256" key="6">
    <source>
        <dbReference type="NCBIfam" id="TIGR01048"/>
    </source>
</evidence>
<dbReference type="Pfam" id="PF02784">
    <property type="entry name" value="Orn_Arg_deC_N"/>
    <property type="match status" value="1"/>
</dbReference>
<dbReference type="PANTHER" id="PTHR43727">
    <property type="entry name" value="DIAMINOPIMELATE DECARBOXYLASE"/>
    <property type="match status" value="1"/>
</dbReference>
<feature type="binding site" evidence="5">
    <location>
        <position position="330"/>
    </location>
    <ligand>
        <name>substrate</name>
    </ligand>
</feature>
<reference evidence="9 10" key="1">
    <citation type="submission" date="2020-08" db="EMBL/GenBank/DDBJ databases">
        <title>A Genomic Blueprint of the Chicken Gut Microbiome.</title>
        <authorList>
            <person name="Gilroy R."/>
            <person name="Ravi A."/>
            <person name="Getino M."/>
            <person name="Pursley I."/>
            <person name="Horton D.L."/>
            <person name="Alikhan N.-F."/>
            <person name="Baker D."/>
            <person name="Gharbi K."/>
            <person name="Hall N."/>
            <person name="Watson M."/>
            <person name="Adriaenssens E.M."/>
            <person name="Foster-Nyarko E."/>
            <person name="Jarju S."/>
            <person name="Secka A."/>
            <person name="Antonio M."/>
            <person name="Oren A."/>
            <person name="Chaudhuri R."/>
            <person name="La Ragione R.M."/>
            <person name="Hildebrand F."/>
            <person name="Pallen M.J."/>
        </authorList>
    </citation>
    <scope>NUCLEOTIDE SEQUENCE [LARGE SCALE GENOMIC DNA]</scope>
    <source>
        <strain evidence="9 10">Sa2BVA9</strain>
    </source>
</reference>
<keyword evidence="3 5" id="KW-0663">Pyridoxal phosphate</keyword>
<comment type="similarity">
    <text evidence="5">Belongs to the Orn/Lys/Arg decarboxylase class-II family. LysA subfamily.</text>
</comment>
<evidence type="ECO:0000256" key="5">
    <source>
        <dbReference type="HAMAP-Rule" id="MF_02120"/>
    </source>
</evidence>
<feature type="binding site" evidence="5">
    <location>
        <begin position="290"/>
        <end position="293"/>
    </location>
    <ligand>
        <name>pyridoxal 5'-phosphate</name>
        <dbReference type="ChEBI" id="CHEBI:597326"/>
    </ligand>
</feature>
<evidence type="ECO:0000256" key="1">
    <source>
        <dbReference type="ARBA" id="ARBA00001933"/>
    </source>
</evidence>
<dbReference type="InterPro" id="IPR000183">
    <property type="entry name" value="Orn/DAP/Arg_de-COase"/>
</dbReference>
<dbReference type="PANTHER" id="PTHR43727:SF2">
    <property type="entry name" value="GROUP IV DECARBOXYLASE"/>
    <property type="match status" value="1"/>
</dbReference>
<comment type="caution">
    <text evidence="9">The sequence shown here is derived from an EMBL/GenBank/DDBJ whole genome shotgun (WGS) entry which is preliminary data.</text>
</comment>
<feature type="binding site" evidence="5">
    <location>
        <position position="390"/>
    </location>
    <ligand>
        <name>substrate</name>
    </ligand>
</feature>
<sequence>MYLHGTSKINALGHLEIGGCDTVELKKEYGTPLYIVDEQLIRQRAREYMDAFKASGLTFQVAYASKAFSVKAMCTLVEQEGLSLDVVSDGELYTAMQAGFPVERIHFHGNNKTPDEIEMALDAKIGCFVVDNFTEIHLLQAMAAEKNQTVKILLRITPGVEAHTHEYISTGQTDSKFGFDIGNGSAFEAIEVASKQSQLQLLGVHSHIGSQIFEVEGFQMAVERVAAFAREVKEKLGLTFQVVNLGGGFGIRYVEGDTPLEVSQYVKAITDGVKKHFAGIGEELPEIWVEPGRSLVGEAGTTLYTVGTSKDIPGVRKYVAVDGGMSDNPRPALYESQYEAMLANRANEPVAETVSIAGKACESGDMLIWDLALPKVETGDLLAVACTGAYNYSMASNYNRIRRPAVVFVQDGQSDLVVRRESHEDIVRNDLIPARMNKQTVNS</sequence>